<protein>
    <submittedName>
        <fullName evidence="2">Uncharacterized protein</fullName>
    </submittedName>
</protein>
<dbReference type="STRING" id="100816.A0A175VYN9"/>
<keyword evidence="3" id="KW-1185">Reference proteome</keyword>
<dbReference type="EMBL" id="LCTW02000209">
    <property type="protein sequence ID" value="KXX76473.1"/>
    <property type="molecule type" value="Genomic_DNA"/>
</dbReference>
<reference evidence="2 3" key="1">
    <citation type="journal article" date="2016" name="Genome Announc.">
        <title>Genome Sequence of Madurella mycetomatis mm55, Isolated from a Human Mycetoma Case in Sudan.</title>
        <authorList>
            <person name="Smit S."/>
            <person name="Derks M.F."/>
            <person name="Bervoets S."/>
            <person name="Fahal A."/>
            <person name="van Leeuwen W."/>
            <person name="van Belkum A."/>
            <person name="van de Sande W.W."/>
        </authorList>
    </citation>
    <scope>NUCLEOTIDE SEQUENCE [LARGE SCALE GENOMIC DNA]</scope>
    <source>
        <strain evidence="3">mm55</strain>
    </source>
</reference>
<proteinExistence type="predicted"/>
<feature type="compositionally biased region" description="Polar residues" evidence="1">
    <location>
        <begin position="26"/>
        <end position="41"/>
    </location>
</feature>
<dbReference type="AlphaFoldDB" id="A0A175VYN9"/>
<dbReference type="VEuPathDB" id="FungiDB:MMYC01_207911"/>
<dbReference type="OrthoDB" id="5429993at2759"/>
<evidence type="ECO:0000313" key="2">
    <source>
        <dbReference type="EMBL" id="KXX76473.1"/>
    </source>
</evidence>
<organism evidence="2 3">
    <name type="scientific">Madurella mycetomatis</name>
    <dbReference type="NCBI Taxonomy" id="100816"/>
    <lineage>
        <taxon>Eukaryota</taxon>
        <taxon>Fungi</taxon>
        <taxon>Dikarya</taxon>
        <taxon>Ascomycota</taxon>
        <taxon>Pezizomycotina</taxon>
        <taxon>Sordariomycetes</taxon>
        <taxon>Sordariomycetidae</taxon>
        <taxon>Sordariales</taxon>
        <taxon>Sordariales incertae sedis</taxon>
        <taxon>Madurella</taxon>
    </lineage>
</organism>
<feature type="compositionally biased region" description="Basic residues" evidence="1">
    <location>
        <begin position="127"/>
        <end position="137"/>
    </location>
</feature>
<sequence length="451" mass="48842">MAASASSSGVLSRARSLRKPKPGTKPETTSSSGEGQRNVSPSRLPIKDKPPTIGRLCAHNVDVDVLGPPTREHDSPGPRSAGTGTGGRPHPGSIDPAGIHFNPDSNIRRRDGRLGEGQPRASAHPRQVVRHHTRERHHSPPAITDLFHFFVHRYNRCYRRNSSDGPSPSAADELQPQVPCSANALPSNIAISAETARLQTELLQLHLLHRGSHAVLGEWQNSARAALRRRWEAVRDREEQAAGVEGAVEEATNIAALLAWAAGGGGSSGGGGGGARRGPAKPMDDERVVLLDAVLSPLWAATERHDKLVRHFERWARRAEEILASRRDDGGGGGAFREFGPDGELVLLGEMDAAWKAECAALARRLDDWRRKLQDLGAGHAPPTEDKSSLARILAGCRALVHGMLAELDVMEEIEREAVAEEMRWVREMNRRGLGGADEETRPAGAIWRAL</sequence>
<dbReference type="Proteomes" id="UP000078237">
    <property type="component" value="Unassembled WGS sequence"/>
</dbReference>
<name>A0A175VYN9_9PEZI</name>
<feature type="region of interest" description="Disordered" evidence="1">
    <location>
        <begin position="1"/>
        <end position="137"/>
    </location>
</feature>
<evidence type="ECO:0000313" key="3">
    <source>
        <dbReference type="Proteomes" id="UP000078237"/>
    </source>
</evidence>
<accession>A0A175VYN9</accession>
<feature type="compositionally biased region" description="Polar residues" evidence="1">
    <location>
        <begin position="1"/>
        <end position="10"/>
    </location>
</feature>
<comment type="caution">
    <text evidence="2">The sequence shown here is derived from an EMBL/GenBank/DDBJ whole genome shotgun (WGS) entry which is preliminary data.</text>
</comment>
<gene>
    <name evidence="2" type="ORF">MMYC01_207911</name>
</gene>
<evidence type="ECO:0000256" key="1">
    <source>
        <dbReference type="SAM" id="MobiDB-lite"/>
    </source>
</evidence>